<dbReference type="GeneID" id="38775655"/>
<feature type="compositionally biased region" description="Low complexity" evidence="1">
    <location>
        <begin position="181"/>
        <end position="197"/>
    </location>
</feature>
<organism evidence="2 3">
    <name type="scientific">Sparassis crispa</name>
    <dbReference type="NCBI Taxonomy" id="139825"/>
    <lineage>
        <taxon>Eukaryota</taxon>
        <taxon>Fungi</taxon>
        <taxon>Dikarya</taxon>
        <taxon>Basidiomycota</taxon>
        <taxon>Agaricomycotina</taxon>
        <taxon>Agaricomycetes</taxon>
        <taxon>Polyporales</taxon>
        <taxon>Sparassidaceae</taxon>
        <taxon>Sparassis</taxon>
    </lineage>
</organism>
<dbReference type="AlphaFoldDB" id="A0A401G9A7"/>
<dbReference type="Proteomes" id="UP000287166">
    <property type="component" value="Unassembled WGS sequence"/>
</dbReference>
<dbReference type="RefSeq" id="XP_027609651.1">
    <property type="nucleotide sequence ID" value="XM_027753850.1"/>
</dbReference>
<name>A0A401G9A7_9APHY</name>
<proteinExistence type="predicted"/>
<evidence type="ECO:0000256" key="1">
    <source>
        <dbReference type="SAM" id="MobiDB-lite"/>
    </source>
</evidence>
<accession>A0A401G9A7</accession>
<dbReference type="InParanoid" id="A0A401G9A7"/>
<feature type="region of interest" description="Disordered" evidence="1">
    <location>
        <begin position="1"/>
        <end position="66"/>
    </location>
</feature>
<feature type="region of interest" description="Disordered" evidence="1">
    <location>
        <begin position="162"/>
        <end position="270"/>
    </location>
</feature>
<protein>
    <submittedName>
        <fullName evidence="2">Uncharacterized protein</fullName>
    </submittedName>
</protein>
<dbReference type="EMBL" id="BFAD01000001">
    <property type="protein sequence ID" value="GBE78738.1"/>
    <property type="molecule type" value="Genomic_DNA"/>
</dbReference>
<dbReference type="STRING" id="139825.A0A401G9A7"/>
<comment type="caution">
    <text evidence="2">The sequence shown here is derived from an EMBL/GenBank/DDBJ whole genome shotgun (WGS) entry which is preliminary data.</text>
</comment>
<feature type="compositionally biased region" description="Pro residues" evidence="1">
    <location>
        <begin position="211"/>
        <end position="222"/>
    </location>
</feature>
<keyword evidence="3" id="KW-1185">Reference proteome</keyword>
<reference evidence="2 3" key="1">
    <citation type="journal article" date="2018" name="Sci. Rep.">
        <title>Genome sequence of the cauliflower mushroom Sparassis crispa (Hanabiratake) and its association with beneficial usage.</title>
        <authorList>
            <person name="Kiyama R."/>
            <person name="Furutani Y."/>
            <person name="Kawaguchi K."/>
            <person name="Nakanishi T."/>
        </authorList>
    </citation>
    <scope>NUCLEOTIDE SEQUENCE [LARGE SCALE GENOMIC DNA]</scope>
</reference>
<feature type="compositionally biased region" description="Low complexity" evidence="1">
    <location>
        <begin position="1"/>
        <end position="37"/>
    </location>
</feature>
<sequence>MRVPSPSWPSDSSPSPELSLRSSSVSVSCSYAVTSSATPPPSSPTPPPSSPSPSSSSGGTAQPVPTLNLGQLRDMLEGIRDQVEDKWSSVGRIAETRFVDWKKLFNAWLIWLNKHNDPLLVTISQTRTRAQGDRASIEAPPVVAPVRRRAEPSFDEQLAELMAAGPPPPQPPVQEPPPLVPLRYRPGPRTSRPRSSSLAFEVDLPRRPGTVPIPQPVPPRAPFQPHRRRAARPPQFGPPPFEAEGEGQYPPPVVPTGHAGPEGGRQPRPPSDIDFWTGFFAIVRLIVRISQMDGTLVHLAVLDNPLPDRI</sequence>
<gene>
    <name evidence="2" type="ORF">SCP_0116290</name>
</gene>
<evidence type="ECO:0000313" key="2">
    <source>
        <dbReference type="EMBL" id="GBE78738.1"/>
    </source>
</evidence>
<feature type="compositionally biased region" description="Pro residues" evidence="1">
    <location>
        <begin position="165"/>
        <end position="180"/>
    </location>
</feature>
<feature type="compositionally biased region" description="Pro residues" evidence="1">
    <location>
        <begin position="38"/>
        <end position="51"/>
    </location>
</feature>
<evidence type="ECO:0000313" key="3">
    <source>
        <dbReference type="Proteomes" id="UP000287166"/>
    </source>
</evidence>